<comment type="catalytic activity">
    <reaction evidence="14">
        <text>Preferential cleavage: (Ac)2-L-Lys-D-Ala-|-D-Ala. Also transpeptidation of peptidyl-alanyl moieties that are N-acyl substituents of D-alanine.</text>
        <dbReference type="EC" id="3.4.16.4"/>
    </reaction>
</comment>
<dbReference type="STRING" id="452.Lspi_1572"/>
<dbReference type="InterPro" id="IPR012338">
    <property type="entry name" value="Beta-lactam/transpept-like"/>
</dbReference>
<keyword evidence="18" id="KW-1185">Reference proteome</keyword>
<dbReference type="GO" id="GO:0009002">
    <property type="term" value="F:serine-type D-Ala-D-Ala carboxypeptidase activity"/>
    <property type="evidence" value="ECO:0007669"/>
    <property type="project" value="UniProtKB-UniRule"/>
</dbReference>
<evidence type="ECO:0000256" key="14">
    <source>
        <dbReference type="HAMAP-Rule" id="MF_02081"/>
    </source>
</evidence>
<gene>
    <name evidence="14 17" type="primary">mrdA</name>
    <name evidence="17" type="ORF">Lspi_1572</name>
</gene>
<dbReference type="NCBIfam" id="TIGR03423">
    <property type="entry name" value="pbp2_mrdA"/>
    <property type="match status" value="1"/>
</dbReference>
<feature type="domain" description="Penicillin-binding protein transpeptidase" evidence="15">
    <location>
        <begin position="270"/>
        <end position="606"/>
    </location>
</feature>
<comment type="function">
    <text evidence="14">Catalyzes cross-linking of the peptidoglycan cell wall.</text>
</comment>
<keyword evidence="9 14" id="KW-0133">Cell shape</keyword>
<dbReference type="GO" id="GO:0008658">
    <property type="term" value="F:penicillin binding"/>
    <property type="evidence" value="ECO:0007669"/>
    <property type="project" value="UniProtKB-UniRule"/>
</dbReference>
<evidence type="ECO:0000256" key="7">
    <source>
        <dbReference type="ARBA" id="ARBA00022692"/>
    </source>
</evidence>
<protein>
    <recommendedName>
        <fullName evidence="14">Peptidoglycan D,D-transpeptidase MrdA</fullName>
        <ecNumber evidence="14">3.4.16.4</ecNumber>
    </recommendedName>
    <alternativeName>
        <fullName evidence="14">Penicillin-binding protein 2</fullName>
        <shortName evidence="14">PBP-2</shortName>
    </alternativeName>
</protein>
<keyword evidence="5 14" id="KW-0121">Carboxypeptidase</keyword>
<feature type="binding site" evidence="14">
    <location>
        <position position="374"/>
    </location>
    <ligand>
        <name>Zn(2+)</name>
        <dbReference type="ChEBI" id="CHEBI:29105"/>
    </ligand>
</feature>
<keyword evidence="14" id="KW-0479">Metal-binding</keyword>
<keyword evidence="6 14" id="KW-0645">Protease</keyword>
<evidence type="ECO:0000256" key="3">
    <source>
        <dbReference type="ARBA" id="ARBA00022475"/>
    </source>
</evidence>
<evidence type="ECO:0000313" key="17">
    <source>
        <dbReference type="EMBL" id="KTD64053.1"/>
    </source>
</evidence>
<dbReference type="PANTHER" id="PTHR30627">
    <property type="entry name" value="PEPTIDOGLYCAN D,D-TRANSPEPTIDASE"/>
    <property type="match status" value="1"/>
</dbReference>
<dbReference type="SUPFAM" id="SSF56519">
    <property type="entry name" value="Penicillin binding protein dimerisation domain"/>
    <property type="match status" value="1"/>
</dbReference>
<evidence type="ECO:0000259" key="16">
    <source>
        <dbReference type="Pfam" id="PF03717"/>
    </source>
</evidence>
<dbReference type="GO" id="GO:0009252">
    <property type="term" value="P:peptidoglycan biosynthetic process"/>
    <property type="evidence" value="ECO:0007669"/>
    <property type="project" value="UniProtKB-UniRule"/>
</dbReference>
<keyword evidence="12 14" id="KW-0472">Membrane</keyword>
<comment type="subcellular location">
    <subcellularLocation>
        <location evidence="14">Cell inner membrane</location>
        <topology evidence="14">Single-pass membrane protein</topology>
    </subcellularLocation>
    <subcellularLocation>
        <location evidence="2">Cell membrane</location>
    </subcellularLocation>
    <subcellularLocation>
        <location evidence="1">Membrane</location>
        <topology evidence="1">Single-pass membrane protein</topology>
    </subcellularLocation>
</comment>
<dbReference type="GO" id="GO:0071972">
    <property type="term" value="F:peptidoglycan L,D-transpeptidase activity"/>
    <property type="evidence" value="ECO:0007669"/>
    <property type="project" value="TreeGrafter"/>
</dbReference>
<keyword evidence="3 14" id="KW-1003">Cell membrane</keyword>
<evidence type="ECO:0000256" key="2">
    <source>
        <dbReference type="ARBA" id="ARBA00004236"/>
    </source>
</evidence>
<keyword evidence="8 14" id="KW-0378">Hydrolase</keyword>
<dbReference type="SUPFAM" id="SSF56601">
    <property type="entry name" value="beta-lactamase/transpeptidase-like"/>
    <property type="match status" value="1"/>
</dbReference>
<dbReference type="Proteomes" id="UP000054877">
    <property type="component" value="Unassembled WGS sequence"/>
</dbReference>
<feature type="binding site" evidence="14">
    <location>
        <position position="387"/>
    </location>
    <ligand>
        <name>Zn(2+)</name>
        <dbReference type="ChEBI" id="CHEBI:29105"/>
    </ligand>
</feature>
<dbReference type="PANTHER" id="PTHR30627:SF2">
    <property type="entry name" value="PEPTIDOGLYCAN D,D-TRANSPEPTIDASE MRDA"/>
    <property type="match status" value="1"/>
</dbReference>
<keyword evidence="14" id="KW-0862">Zinc</keyword>
<feature type="transmembrane region" description="Helical" evidence="14">
    <location>
        <begin position="21"/>
        <end position="43"/>
    </location>
</feature>
<organism evidence="17 18">
    <name type="scientific">Legionella spiritensis</name>
    <dbReference type="NCBI Taxonomy" id="452"/>
    <lineage>
        <taxon>Bacteria</taxon>
        <taxon>Pseudomonadati</taxon>
        <taxon>Pseudomonadota</taxon>
        <taxon>Gammaproteobacteria</taxon>
        <taxon>Legionellales</taxon>
        <taxon>Legionellaceae</taxon>
        <taxon>Legionella</taxon>
    </lineage>
</organism>
<comment type="cofactor">
    <cofactor evidence="14">
        <name>Zn(2+)</name>
        <dbReference type="ChEBI" id="CHEBI:29105"/>
    </cofactor>
    <text evidence="14">Binds one Zn(2+) ion per subunit.</text>
</comment>
<dbReference type="EMBL" id="LNYX01000014">
    <property type="protein sequence ID" value="KTD64053.1"/>
    <property type="molecule type" value="Genomic_DNA"/>
</dbReference>
<evidence type="ECO:0000256" key="6">
    <source>
        <dbReference type="ARBA" id="ARBA00022670"/>
    </source>
</evidence>
<dbReference type="GO" id="GO:0006508">
    <property type="term" value="P:proteolysis"/>
    <property type="evidence" value="ECO:0007669"/>
    <property type="project" value="UniProtKB-KW"/>
</dbReference>
<evidence type="ECO:0000256" key="9">
    <source>
        <dbReference type="ARBA" id="ARBA00022960"/>
    </source>
</evidence>
<keyword evidence="13 14" id="KW-0961">Cell wall biogenesis/degradation</keyword>
<accession>A0A0W0Z4K9</accession>
<keyword evidence="4 14" id="KW-0997">Cell inner membrane</keyword>
<evidence type="ECO:0000256" key="12">
    <source>
        <dbReference type="ARBA" id="ARBA00023136"/>
    </source>
</evidence>
<keyword evidence="11 14" id="KW-1133">Transmembrane helix</keyword>
<feature type="active site" description="Acyl-ester intermediate" evidence="14">
    <location>
        <position position="329"/>
    </location>
</feature>
<dbReference type="GO" id="GO:0008270">
    <property type="term" value="F:zinc ion binding"/>
    <property type="evidence" value="ECO:0007669"/>
    <property type="project" value="UniProtKB-UniRule"/>
</dbReference>
<evidence type="ECO:0000256" key="4">
    <source>
        <dbReference type="ARBA" id="ARBA00022519"/>
    </source>
</evidence>
<dbReference type="Gene3D" id="3.30.1390.30">
    <property type="entry name" value="Penicillin-binding protein 2a, domain 3"/>
    <property type="match status" value="1"/>
</dbReference>
<evidence type="ECO:0000256" key="8">
    <source>
        <dbReference type="ARBA" id="ARBA00022801"/>
    </source>
</evidence>
<dbReference type="InterPro" id="IPR017790">
    <property type="entry name" value="Penicillin-binding_protein_2"/>
</dbReference>
<feature type="binding site" evidence="14">
    <location>
        <position position="368"/>
    </location>
    <ligand>
        <name>Zn(2+)</name>
        <dbReference type="ChEBI" id="CHEBI:29105"/>
    </ligand>
</feature>
<name>A0A0W0Z4K9_LEGSP</name>
<reference evidence="17 18" key="1">
    <citation type="submission" date="2015-11" db="EMBL/GenBank/DDBJ databases">
        <title>Genomic analysis of 38 Legionella species identifies large and diverse effector repertoires.</title>
        <authorList>
            <person name="Burstein D."/>
            <person name="Amaro F."/>
            <person name="Zusman T."/>
            <person name="Lifshitz Z."/>
            <person name="Cohen O."/>
            <person name="Gilbert J.A."/>
            <person name="Pupko T."/>
            <person name="Shuman H.A."/>
            <person name="Segal G."/>
        </authorList>
    </citation>
    <scope>NUCLEOTIDE SEQUENCE [LARGE SCALE GENOMIC DNA]</scope>
    <source>
        <strain evidence="17 18">Mt.St.Helens-9</strain>
    </source>
</reference>
<dbReference type="GO" id="GO:0008360">
    <property type="term" value="P:regulation of cell shape"/>
    <property type="evidence" value="ECO:0007669"/>
    <property type="project" value="UniProtKB-KW"/>
</dbReference>
<proteinExistence type="inferred from homology"/>
<evidence type="ECO:0000256" key="5">
    <source>
        <dbReference type="ARBA" id="ARBA00022645"/>
    </source>
</evidence>
<feature type="domain" description="Penicillin-binding protein dimerisation" evidence="16">
    <location>
        <begin position="66"/>
        <end position="238"/>
    </location>
</feature>
<keyword evidence="7 14" id="KW-0812">Transmembrane</keyword>
<dbReference type="UniPathway" id="UPA00219"/>
<dbReference type="HAMAP" id="MF_02081">
    <property type="entry name" value="MrdA_transpept"/>
    <property type="match status" value="1"/>
</dbReference>
<comment type="pathway">
    <text evidence="14">Cell wall biogenesis; peptidoglycan biosynthesis.</text>
</comment>
<dbReference type="GO" id="GO:0071555">
    <property type="term" value="P:cell wall organization"/>
    <property type="evidence" value="ECO:0007669"/>
    <property type="project" value="UniProtKB-KW"/>
</dbReference>
<dbReference type="Pfam" id="PF03717">
    <property type="entry name" value="PBP_dimer"/>
    <property type="match status" value="1"/>
</dbReference>
<comment type="caution">
    <text evidence="17">The sequence shown here is derived from an EMBL/GenBank/DDBJ whole genome shotgun (WGS) entry which is preliminary data.</text>
</comment>
<sequence>MTMRLNNPVKNDRQEVRIHRFRLNILVFFIVLLSAALILRLGYLQISQFKRYETMSLKNQMNIIPIAPPRGIILDRNGVVLAENIPVYVLEIIPERVGNMDETLAGLRALLPSISDDDMENFKRARNQNRSYVPIPLKLKLTQDDVATFAINQYRFTGVSIKARLMRFYPMGEITAHFLGYVGRINVQELQHVDNANYRATNFIGKVGIEKYYEDILHGQVGYQQVETDVSGRTVRELNKQNPVSGEKLYLTIDSRLQKIAFEAMKGKRGAVVAMNTTSGDILAMISAPSYDPNVFVQGITLSEYKKLSGSQERPLYNRAVRGLYPPASTVKPFVGLAGLEKGVIDTNWKVYDPGWYKLQGMSHVYKDWKKRGHGFINLKRAITVSCDTYFYQLGYKLGISGIEDMLSQFGFGQLTHVDLYEEAPGILPSASWKKRTKGLSWYPGDTLITAIGQGFMLASPLQLANATATMGQKGKRYRPHLLHKSVQSERGETRKYNVLEEYPIRLKDKNNWDIIADAMHSVITSNEGTGYRFGRNTPYTVAAKTGTAQVFGGKHYENKRNQVIPEFLRDHSLFIGFAPYEKPEIAIAVMVENDHQASNVARKVMDAYFELKKSESSS</sequence>
<dbReference type="InterPro" id="IPR050515">
    <property type="entry name" value="Beta-lactam/transpept"/>
</dbReference>
<dbReference type="InterPro" id="IPR036138">
    <property type="entry name" value="PBP_dimer_sf"/>
</dbReference>
<dbReference type="AlphaFoldDB" id="A0A0W0Z4K9"/>
<evidence type="ECO:0000259" key="15">
    <source>
        <dbReference type="Pfam" id="PF00905"/>
    </source>
</evidence>
<evidence type="ECO:0000256" key="10">
    <source>
        <dbReference type="ARBA" id="ARBA00022984"/>
    </source>
</evidence>
<dbReference type="GO" id="GO:0005886">
    <property type="term" value="C:plasma membrane"/>
    <property type="evidence" value="ECO:0007669"/>
    <property type="project" value="UniProtKB-SubCell"/>
</dbReference>
<evidence type="ECO:0000256" key="13">
    <source>
        <dbReference type="ARBA" id="ARBA00023316"/>
    </source>
</evidence>
<dbReference type="InterPro" id="IPR005311">
    <property type="entry name" value="PBP_dimer"/>
</dbReference>
<comment type="similarity">
    <text evidence="14">Belongs to the transpeptidase family. MrdA subfamily.</text>
</comment>
<dbReference type="Pfam" id="PF00905">
    <property type="entry name" value="Transpeptidase"/>
    <property type="match status" value="1"/>
</dbReference>
<dbReference type="Gene3D" id="3.90.1310.10">
    <property type="entry name" value="Penicillin-binding protein 2a (Domain 2)"/>
    <property type="match status" value="1"/>
</dbReference>
<dbReference type="EC" id="3.4.16.4" evidence="14"/>
<evidence type="ECO:0000256" key="11">
    <source>
        <dbReference type="ARBA" id="ARBA00022989"/>
    </source>
</evidence>
<evidence type="ECO:0000256" key="1">
    <source>
        <dbReference type="ARBA" id="ARBA00004167"/>
    </source>
</evidence>
<dbReference type="InterPro" id="IPR001460">
    <property type="entry name" value="PCN-bd_Tpept"/>
</dbReference>
<dbReference type="PATRIC" id="fig|452.5.peg.1730"/>
<evidence type="ECO:0000313" key="18">
    <source>
        <dbReference type="Proteomes" id="UP000054877"/>
    </source>
</evidence>
<feature type="binding site" evidence="14">
    <location>
        <position position="353"/>
    </location>
    <ligand>
        <name>Zn(2+)</name>
        <dbReference type="ChEBI" id="CHEBI:29105"/>
    </ligand>
</feature>
<dbReference type="Gene3D" id="3.40.710.10">
    <property type="entry name" value="DD-peptidase/beta-lactamase superfamily"/>
    <property type="match status" value="1"/>
</dbReference>
<keyword evidence="10 14" id="KW-0573">Peptidoglycan synthesis</keyword>